<sequence>MRGQRGIAFLVGLLPGLIGGLYLAWEVFPPPPGGSSPAELALPYQELWIVLAARADAVERDPAALRRRLEALALPDLPERLAALAERGLLENWPSGVVQDLARAAQALGAHSPALVVILATPVPTRMPPSPTLIPTPTAPPTATPTPLPSPAPIPTPTREPAPTSVEIPTVTPTRSEVPTAEQRPLCESSPLLRIRVFDPDGKERSGVRIWVSGPRGTETLLTGLKPGMGDGYADVRMEPQGTYRLGIEGPGPVLAEVTAQPCQLPHGPGGWTGWEVEVRLAR</sequence>
<reference evidence="4" key="1">
    <citation type="submission" date="2017-09" db="EMBL/GenBank/DDBJ databases">
        <title>Metaegenomics of thermophilic ammonia-oxidizing enrichment culture.</title>
        <authorList>
            <person name="Kato S."/>
            <person name="Suzuki K."/>
        </authorList>
    </citation>
    <scope>NUCLEOTIDE SEQUENCE [LARGE SCALE GENOMIC DNA]</scope>
</reference>
<accession>A0A2H5Y5M8</accession>
<evidence type="ECO:0000256" key="1">
    <source>
        <dbReference type="SAM" id="MobiDB-lite"/>
    </source>
</evidence>
<feature type="transmembrane region" description="Helical" evidence="2">
    <location>
        <begin position="7"/>
        <end position="25"/>
    </location>
</feature>
<gene>
    <name evidence="3" type="ORF">HRbin22_00984</name>
</gene>
<proteinExistence type="predicted"/>
<evidence type="ECO:0000313" key="3">
    <source>
        <dbReference type="EMBL" id="GBD08743.1"/>
    </source>
</evidence>
<keyword evidence="2" id="KW-0472">Membrane</keyword>
<dbReference type="EMBL" id="BEHY01000016">
    <property type="protein sequence ID" value="GBD08743.1"/>
    <property type="molecule type" value="Genomic_DNA"/>
</dbReference>
<keyword evidence="2" id="KW-1133">Transmembrane helix</keyword>
<feature type="compositionally biased region" description="Pro residues" evidence="1">
    <location>
        <begin position="129"/>
        <end position="160"/>
    </location>
</feature>
<keyword evidence="2" id="KW-0812">Transmembrane</keyword>
<organism evidence="3 4">
    <name type="scientific">Candidatus Thermoflexus japonica</name>
    <dbReference type="NCBI Taxonomy" id="2035417"/>
    <lineage>
        <taxon>Bacteria</taxon>
        <taxon>Bacillati</taxon>
        <taxon>Chloroflexota</taxon>
        <taxon>Thermoflexia</taxon>
        <taxon>Thermoflexales</taxon>
        <taxon>Thermoflexaceae</taxon>
        <taxon>Thermoflexus</taxon>
    </lineage>
</organism>
<dbReference type="Proteomes" id="UP000236642">
    <property type="component" value="Unassembled WGS sequence"/>
</dbReference>
<protein>
    <submittedName>
        <fullName evidence="3">Uncharacterized protein</fullName>
    </submittedName>
</protein>
<comment type="caution">
    <text evidence="3">The sequence shown here is derived from an EMBL/GenBank/DDBJ whole genome shotgun (WGS) entry which is preliminary data.</text>
</comment>
<name>A0A2H5Y5M8_9CHLR</name>
<dbReference type="AlphaFoldDB" id="A0A2H5Y5M8"/>
<feature type="region of interest" description="Disordered" evidence="1">
    <location>
        <begin position="129"/>
        <end position="184"/>
    </location>
</feature>
<evidence type="ECO:0000256" key="2">
    <source>
        <dbReference type="SAM" id="Phobius"/>
    </source>
</evidence>
<evidence type="ECO:0000313" key="4">
    <source>
        <dbReference type="Proteomes" id="UP000236642"/>
    </source>
</evidence>